<dbReference type="Proteomes" id="UP000824099">
    <property type="component" value="Unassembled WGS sequence"/>
</dbReference>
<dbReference type="AlphaFoldDB" id="A0A9D1SM32"/>
<protein>
    <submittedName>
        <fullName evidence="4">NAD(P)/FAD-dependent oxidoreductase</fullName>
    </submittedName>
</protein>
<dbReference type="Gene3D" id="3.50.50.60">
    <property type="entry name" value="FAD/NAD(P)-binding domain"/>
    <property type="match status" value="2"/>
</dbReference>
<dbReference type="InterPro" id="IPR050097">
    <property type="entry name" value="Ferredoxin-NADP_redctase_2"/>
</dbReference>
<dbReference type="PRINTS" id="PR00368">
    <property type="entry name" value="FADPNR"/>
</dbReference>
<comment type="caution">
    <text evidence="4">The sequence shown here is derived from an EMBL/GenBank/DDBJ whole genome shotgun (WGS) entry which is preliminary data.</text>
</comment>
<evidence type="ECO:0000259" key="3">
    <source>
        <dbReference type="Pfam" id="PF07992"/>
    </source>
</evidence>
<dbReference type="InterPro" id="IPR036188">
    <property type="entry name" value="FAD/NAD-bd_sf"/>
</dbReference>
<sequence length="290" mass="30987">MDIYDVAIIGGGPAGLSAAVTCGVRNKKMILFDSGGFSAKLKKAQSVKNYLGFPEISGTELMNQFLEHAREYQPTIITEKVVFAATAKQGFDLGTANTFYKAKTVILATGGMTATLLPGEKELLGRGVSYCATCDGHFFKGKIVAVILDGLENPSDLEFLSEICARVLVFSKKELQTSFVASNVEFKIENIKKIVGSLKVEGIEGAQDRYPVDGVFIFRESDPVDALFAGIELQGKSVAVQADLATNIPGVFAAGDCTGYPWQISRATGEGLVAALSAVKYLAEQKTSKE</sequence>
<dbReference type="GO" id="GO:0016491">
    <property type="term" value="F:oxidoreductase activity"/>
    <property type="evidence" value="ECO:0007669"/>
    <property type="project" value="UniProtKB-KW"/>
</dbReference>
<dbReference type="SUPFAM" id="SSF51905">
    <property type="entry name" value="FAD/NAD(P)-binding domain"/>
    <property type="match status" value="1"/>
</dbReference>
<keyword evidence="2" id="KW-0560">Oxidoreductase</keyword>
<evidence type="ECO:0000313" key="4">
    <source>
        <dbReference type="EMBL" id="HIU64940.1"/>
    </source>
</evidence>
<organism evidence="4 5">
    <name type="scientific">Candidatus Avacidaminococcus intestinavium</name>
    <dbReference type="NCBI Taxonomy" id="2840684"/>
    <lineage>
        <taxon>Bacteria</taxon>
        <taxon>Bacillati</taxon>
        <taxon>Bacillota</taxon>
        <taxon>Negativicutes</taxon>
        <taxon>Acidaminococcales</taxon>
        <taxon>Acidaminococcaceae</taxon>
        <taxon>Acidaminococcaceae incertae sedis</taxon>
        <taxon>Candidatus Avacidaminococcus</taxon>
    </lineage>
</organism>
<reference evidence="4" key="2">
    <citation type="journal article" date="2021" name="PeerJ">
        <title>Extensive microbial diversity within the chicken gut microbiome revealed by metagenomics and culture.</title>
        <authorList>
            <person name="Gilroy R."/>
            <person name="Ravi A."/>
            <person name="Getino M."/>
            <person name="Pursley I."/>
            <person name="Horton D.L."/>
            <person name="Alikhan N.F."/>
            <person name="Baker D."/>
            <person name="Gharbi K."/>
            <person name="Hall N."/>
            <person name="Watson M."/>
            <person name="Adriaenssens E.M."/>
            <person name="Foster-Nyarko E."/>
            <person name="Jarju S."/>
            <person name="Secka A."/>
            <person name="Antonio M."/>
            <person name="Oren A."/>
            <person name="Chaudhuri R.R."/>
            <person name="La Ragione R."/>
            <person name="Hildebrand F."/>
            <person name="Pallen M.J."/>
        </authorList>
    </citation>
    <scope>NUCLEOTIDE SEQUENCE</scope>
    <source>
        <strain evidence="4">CHK160-1198</strain>
    </source>
</reference>
<dbReference type="EMBL" id="DVNI01000134">
    <property type="protein sequence ID" value="HIU64940.1"/>
    <property type="molecule type" value="Genomic_DNA"/>
</dbReference>
<name>A0A9D1SM32_9FIRM</name>
<reference evidence="4" key="1">
    <citation type="submission" date="2020-10" db="EMBL/GenBank/DDBJ databases">
        <authorList>
            <person name="Gilroy R."/>
        </authorList>
    </citation>
    <scope>NUCLEOTIDE SEQUENCE</scope>
    <source>
        <strain evidence="4">CHK160-1198</strain>
    </source>
</reference>
<feature type="domain" description="FAD/NAD(P)-binding" evidence="3">
    <location>
        <begin position="4"/>
        <end position="140"/>
    </location>
</feature>
<gene>
    <name evidence="4" type="ORF">IAB06_07910</name>
</gene>
<dbReference type="PRINTS" id="PR00469">
    <property type="entry name" value="PNDRDTASEII"/>
</dbReference>
<accession>A0A9D1SM32</accession>
<evidence type="ECO:0000256" key="2">
    <source>
        <dbReference type="ARBA" id="ARBA00023002"/>
    </source>
</evidence>
<evidence type="ECO:0000313" key="5">
    <source>
        <dbReference type="Proteomes" id="UP000824099"/>
    </source>
</evidence>
<proteinExistence type="predicted"/>
<dbReference type="PANTHER" id="PTHR48105">
    <property type="entry name" value="THIOREDOXIN REDUCTASE 1-RELATED-RELATED"/>
    <property type="match status" value="1"/>
</dbReference>
<feature type="domain" description="FAD/NAD(P)-binding" evidence="3">
    <location>
        <begin position="172"/>
        <end position="271"/>
    </location>
</feature>
<dbReference type="Pfam" id="PF07992">
    <property type="entry name" value="Pyr_redox_2"/>
    <property type="match status" value="2"/>
</dbReference>
<keyword evidence="1" id="KW-0285">Flavoprotein</keyword>
<evidence type="ECO:0000256" key="1">
    <source>
        <dbReference type="ARBA" id="ARBA00022630"/>
    </source>
</evidence>
<dbReference type="InterPro" id="IPR023753">
    <property type="entry name" value="FAD/NAD-binding_dom"/>
</dbReference>